<dbReference type="Proteomes" id="UP000669133">
    <property type="component" value="Unassembled WGS sequence"/>
</dbReference>
<gene>
    <name evidence="12" type="ORF">I9W82_001920</name>
</gene>
<evidence type="ECO:0000259" key="11">
    <source>
        <dbReference type="PROSITE" id="PS51434"/>
    </source>
</evidence>
<proteinExistence type="inferred from homology"/>
<feature type="compositionally biased region" description="Basic and acidic residues" evidence="10">
    <location>
        <begin position="1"/>
        <end position="10"/>
    </location>
</feature>
<feature type="compositionally biased region" description="Polar residues" evidence="10">
    <location>
        <begin position="75"/>
        <end position="100"/>
    </location>
</feature>
<dbReference type="InterPro" id="IPR036903">
    <property type="entry name" value="Nup98_auto-Pept-S59_dom_sf"/>
</dbReference>
<dbReference type="InterPro" id="IPR007230">
    <property type="entry name" value="Nup98_auto-Pept-S59_dom"/>
</dbReference>
<dbReference type="PANTHER" id="PTHR23198:SF6">
    <property type="entry name" value="NUCLEAR PORE COMPLEX PROTEIN NUP98-NUP96"/>
    <property type="match status" value="1"/>
</dbReference>
<dbReference type="InterPro" id="IPR021967">
    <property type="entry name" value="Nup98_C"/>
</dbReference>
<keyword evidence="4" id="KW-0068">Autocatalytic cleavage</keyword>
<evidence type="ECO:0000256" key="3">
    <source>
        <dbReference type="ARBA" id="ARBA00022448"/>
    </source>
</evidence>
<dbReference type="InterPro" id="IPR037665">
    <property type="entry name" value="Nucleoporin_S59-like"/>
</dbReference>
<keyword evidence="7" id="KW-0811">Translocation</keyword>
<keyword evidence="9" id="KW-0539">Nucleus</keyword>
<dbReference type="Gene3D" id="1.25.40.690">
    <property type="match status" value="1"/>
</dbReference>
<evidence type="ECO:0000256" key="1">
    <source>
        <dbReference type="ARBA" id="ARBA00004567"/>
    </source>
</evidence>
<dbReference type="SUPFAM" id="SSF82215">
    <property type="entry name" value="C-terminal autoproteolytic domain of nucleoporin nup98"/>
    <property type="match status" value="1"/>
</dbReference>
<dbReference type="GO" id="GO:0008139">
    <property type="term" value="F:nuclear localization sequence binding"/>
    <property type="evidence" value="ECO:0007669"/>
    <property type="project" value="TreeGrafter"/>
</dbReference>
<dbReference type="GO" id="GO:0034398">
    <property type="term" value="P:telomere tethering at nuclear periphery"/>
    <property type="evidence" value="ECO:0007669"/>
    <property type="project" value="TreeGrafter"/>
</dbReference>
<dbReference type="GO" id="GO:0017056">
    <property type="term" value="F:structural constituent of nuclear pore"/>
    <property type="evidence" value="ECO:0007669"/>
    <property type="project" value="InterPro"/>
</dbReference>
<keyword evidence="13" id="KW-1185">Reference proteome</keyword>
<keyword evidence="3" id="KW-0813">Transport</keyword>
<dbReference type="GO" id="GO:0006606">
    <property type="term" value="P:protein import into nucleus"/>
    <property type="evidence" value="ECO:0007669"/>
    <property type="project" value="TreeGrafter"/>
</dbReference>
<keyword evidence="5" id="KW-0509">mRNA transport</keyword>
<feature type="domain" description="Peptidase S59" evidence="11">
    <location>
        <begin position="306"/>
        <end position="447"/>
    </location>
</feature>
<keyword evidence="6" id="KW-0653">Protein transport</keyword>
<dbReference type="PANTHER" id="PTHR23198">
    <property type="entry name" value="NUCLEOPORIN"/>
    <property type="match status" value="1"/>
</dbReference>
<evidence type="ECO:0000256" key="6">
    <source>
        <dbReference type="ARBA" id="ARBA00022927"/>
    </source>
</evidence>
<dbReference type="Pfam" id="PF04096">
    <property type="entry name" value="Nucleoporin2"/>
    <property type="match status" value="1"/>
</dbReference>
<keyword evidence="8" id="KW-0906">Nuclear pore complex</keyword>
<evidence type="ECO:0000256" key="8">
    <source>
        <dbReference type="ARBA" id="ARBA00023132"/>
    </source>
</evidence>
<dbReference type="GO" id="GO:0003723">
    <property type="term" value="F:RNA binding"/>
    <property type="evidence" value="ECO:0007669"/>
    <property type="project" value="TreeGrafter"/>
</dbReference>
<dbReference type="Pfam" id="PF12110">
    <property type="entry name" value="Nup96"/>
    <property type="match status" value="2"/>
</dbReference>
<evidence type="ECO:0000256" key="7">
    <source>
        <dbReference type="ARBA" id="ARBA00023010"/>
    </source>
</evidence>
<feature type="region of interest" description="Disordered" evidence="10">
    <location>
        <begin position="75"/>
        <end position="124"/>
    </location>
</feature>
<dbReference type="GO" id="GO:0051028">
    <property type="term" value="P:mRNA transport"/>
    <property type="evidence" value="ECO:0007669"/>
    <property type="project" value="UniProtKB-KW"/>
</dbReference>
<dbReference type="PROSITE" id="PS51434">
    <property type="entry name" value="NUP_C"/>
    <property type="match status" value="1"/>
</dbReference>
<evidence type="ECO:0000256" key="10">
    <source>
        <dbReference type="SAM" id="MobiDB-lite"/>
    </source>
</evidence>
<dbReference type="EMBL" id="JAEOAQ010000002">
    <property type="protein sequence ID" value="KAG5420040.1"/>
    <property type="molecule type" value="Genomic_DNA"/>
</dbReference>
<comment type="caution">
    <text evidence="12">The sequence shown here is derived from an EMBL/GenBank/DDBJ whole genome shotgun (WGS) entry which is preliminary data.</text>
</comment>
<dbReference type="GO" id="GO:0000973">
    <property type="term" value="P:post-transcriptional tethering of RNA polymerase II gene DNA at nuclear periphery"/>
    <property type="evidence" value="ECO:0007669"/>
    <property type="project" value="TreeGrafter"/>
</dbReference>
<evidence type="ECO:0000256" key="4">
    <source>
        <dbReference type="ARBA" id="ARBA00022813"/>
    </source>
</evidence>
<evidence type="ECO:0000256" key="9">
    <source>
        <dbReference type="ARBA" id="ARBA00023242"/>
    </source>
</evidence>
<comment type="similarity">
    <text evidence="2">Belongs to the nucleoporin GLFG family.</text>
</comment>
<dbReference type="AlphaFoldDB" id="A0A8H7ZDW4"/>
<dbReference type="Gene3D" id="3.30.1610.10">
    <property type="entry name" value="Peptidase S59, nucleoporin"/>
    <property type="match status" value="1"/>
</dbReference>
<feature type="compositionally biased region" description="Polar residues" evidence="10">
    <location>
        <begin position="144"/>
        <end position="164"/>
    </location>
</feature>
<comment type="subcellular location">
    <subcellularLocation>
        <location evidence="1">Nucleus</location>
        <location evidence="1">Nuclear pore complex</location>
    </subcellularLocation>
</comment>
<organism evidence="12 13">
    <name type="scientific">Candida metapsilosis</name>
    <dbReference type="NCBI Taxonomy" id="273372"/>
    <lineage>
        <taxon>Eukaryota</taxon>
        <taxon>Fungi</taxon>
        <taxon>Dikarya</taxon>
        <taxon>Ascomycota</taxon>
        <taxon>Saccharomycotina</taxon>
        <taxon>Pichiomycetes</taxon>
        <taxon>Debaryomycetaceae</taxon>
        <taxon>Candida/Lodderomyces clade</taxon>
        <taxon>Candida</taxon>
    </lineage>
</organism>
<dbReference type="GeneID" id="93650549"/>
<evidence type="ECO:0000256" key="2">
    <source>
        <dbReference type="ARBA" id="ARBA00008926"/>
    </source>
</evidence>
<dbReference type="GO" id="GO:0006405">
    <property type="term" value="P:RNA export from nucleus"/>
    <property type="evidence" value="ECO:0007669"/>
    <property type="project" value="TreeGrafter"/>
</dbReference>
<evidence type="ECO:0000256" key="5">
    <source>
        <dbReference type="ARBA" id="ARBA00022816"/>
    </source>
</evidence>
<evidence type="ECO:0000313" key="12">
    <source>
        <dbReference type="EMBL" id="KAG5420040.1"/>
    </source>
</evidence>
<feature type="compositionally biased region" description="Low complexity" evidence="10">
    <location>
        <begin position="44"/>
        <end position="60"/>
    </location>
</feature>
<sequence length="1142" mass="128260">MFESDSKDRFSNWGAASSFSARSNGASKAPSFSKPGAGNIYRFNESSSGSNEEGVSSKKSFNLFGNSSNMAKSNPWSQIDTSLNSSEVNGKSQVENTNLPSGLHRYGDIHGHVNPQNNPNVLRSDPPPTNLTIHRKNGIATFSIEKSNTSSSTPVPHTSDTSAHPKSRLGKLFSYFKRENKDRVKVPSIFKTPNVTPKMLSNPSYKAIDTRRTGSMRRLILKTKPIKYHLIDVNKVLSSKRGVAVNVSANKLLTQESDENGVQDVDEEVEYKPFTATVNDQSKQEVEANNLVEEKEENKESSVQQYNGYWTYPSIDQLSQMEPSSLEEVHNFIIGRVGYGQIAYDYPVDLSSVVSSTEENGTSIAEELFDNIVILKQSAVLVYKDAKEKPLLGSGLNVPATITLEGIKPKPSLSMEEHITFLKRQIGMEFVTYDPITHVWVFKVKHFSVWGLVDEDDQSQKDLVSLKRKQDLREAEALAEYSKMYSDSSFDQEVKKQKLNEYSKAVPGGWGSAFPPDDSLLKLKRSLVTDEIAEVLNRYRELEDDTMAGKVGGITIDSDSDEVEEIDEVKLNAYEPVITDVTVFDEIRNKTTYPTTDNWLLQLELANQYNSAMAPMAPDRDFSKGALTMSKVDEVLFAHNEKKKKTGDKGIKRSKVPLKDIAEKDIQSIIDTLISECEFTKSSNSMPQLETKGLAFAKFVNKNDKSFHALQIELASILFDKNDESNVERLELLGKWLQKYNESQIADLLEEHKLDDLYCIFLYLCVEKYEEATDRALKSTNDHLAAILSVSGADNRLVKDLCLEQVEIWQQERWKEFIPKSLVMVYQLLAGQIDKVANNLSWSIVMGIHLYYGDVQSINDVIDSLKSDLPEDDSSADMFRLFVNGVNYTSVSSSGLSSAMKWLFCLVLADSNDDSLAVCLGDSLENAGLWKEALTVFTSIKDENSKAELIRNLIITKTEEEYIGEHDEKYLTTVLKVPRSLIHEAKALERENAGDYWSEVNAYMEVELWSKAHETIVSHLGPQTVIKNSASDIDKLLKVIGQFPKHGANIPSWNKGVGIYQNYFKLISNTYDTEVIVFLIEVLPASKPQTAEEKLAINIIAKFVGDLALENKQLSDTQRQKLLSLPLDNINKEYFQLRLSRS</sequence>
<dbReference type="RefSeq" id="XP_067549156.1">
    <property type="nucleotide sequence ID" value="XM_067690719.1"/>
</dbReference>
<evidence type="ECO:0000313" key="13">
    <source>
        <dbReference type="Proteomes" id="UP000669133"/>
    </source>
</evidence>
<feature type="compositionally biased region" description="Polar residues" evidence="10">
    <location>
        <begin position="14"/>
        <end position="26"/>
    </location>
</feature>
<accession>A0A8H7ZDW4</accession>
<dbReference type="GO" id="GO:0044614">
    <property type="term" value="C:nuclear pore cytoplasmic filaments"/>
    <property type="evidence" value="ECO:0007669"/>
    <property type="project" value="TreeGrafter"/>
</dbReference>
<reference evidence="12 13" key="1">
    <citation type="submission" date="2020-12" db="EMBL/GenBank/DDBJ databases">
        <title>Effect of drift, selection, and recombination on the evolution of hybrid genomes in Candida yeast pathogens.</title>
        <authorList>
            <person name="Mixao V."/>
            <person name="Ksiezopolska E."/>
            <person name="Saus E."/>
            <person name="Boekhout T."/>
            <person name="Gacser A."/>
            <person name="Gabaldon T."/>
        </authorList>
    </citation>
    <scope>NUCLEOTIDE SEQUENCE [LARGE SCALE GENOMIC DNA]</scope>
    <source>
        <strain evidence="12 13">BP57</strain>
    </source>
</reference>
<protein>
    <submittedName>
        <fullName evidence="12">NUP145</fullName>
    </submittedName>
</protein>
<feature type="region of interest" description="Disordered" evidence="10">
    <location>
        <begin position="144"/>
        <end position="166"/>
    </location>
</feature>
<name>A0A8H7ZDW4_9ASCO</name>
<feature type="region of interest" description="Disordered" evidence="10">
    <location>
        <begin position="1"/>
        <end position="60"/>
    </location>
</feature>
<dbReference type="OrthoDB" id="3797628at2759"/>